<keyword evidence="6 8" id="KW-0503">Monooxygenase</keyword>
<sequence length="504" mass="57221">MIPVSAGWLMAAILLAVLILRCVWVAVYRLFLHPLANIPGPLLARVTHLYAFWYNMQGGLFYLQVQQLHGHYGPVVRITPEEIHLSDPENCEKIYFIGSRYGKDPSFYGAFGTKKATFTTPSPDIHRVKRTVLNPFFSRKKVLELEEIVQEKANKLVERMQEAFGSTGSIDLHYGFRAVSVDVITDYAFDNSYGFLDEQDFGVAFFDMIRGFGPAFWFFQQLPAVQDLALKMPFWLSKLTSSALTRMMLHHNGSRRQIAQVKNAVDRGEKGTRATIFHKLLHPQAAEGHVVPTVEELKDEAYIMVAAAADTTGNALTIAAYNIVQNPGIYERLTEELKQAFPDPDGRMDFVVLEKLPYLTAIIKESLRLSCGVPGRLPRVVPDPGAEFNGYQVPTGTVVSMSSWILHHNESIFPCSERFDPSRWINSAQNKTLERYLFSFSKGSRQCIGMPLAYCELYVTLGRVFRRYNDLKTPRKSGKELMYNDYFSSYHTKGNNKFVFERGS</sequence>
<keyword evidence="5 7" id="KW-0408">Iron</keyword>
<dbReference type="PANTHER" id="PTHR24305">
    <property type="entry name" value="CYTOCHROME P450"/>
    <property type="match status" value="1"/>
</dbReference>
<comment type="similarity">
    <text evidence="2 8">Belongs to the cytochrome P450 family.</text>
</comment>
<evidence type="ECO:0000256" key="6">
    <source>
        <dbReference type="ARBA" id="ARBA00023033"/>
    </source>
</evidence>
<dbReference type="GO" id="GO:0016705">
    <property type="term" value="F:oxidoreductase activity, acting on paired donors, with incorporation or reduction of molecular oxygen"/>
    <property type="evidence" value="ECO:0007669"/>
    <property type="project" value="InterPro"/>
</dbReference>
<evidence type="ECO:0000256" key="8">
    <source>
        <dbReference type="RuleBase" id="RU000461"/>
    </source>
</evidence>
<name>A0A319DUJ2_9EURO</name>
<protein>
    <submittedName>
        <fullName evidence="9">Cytochrome P450</fullName>
    </submittedName>
</protein>
<evidence type="ECO:0000256" key="5">
    <source>
        <dbReference type="ARBA" id="ARBA00023004"/>
    </source>
</evidence>
<dbReference type="PANTHER" id="PTHR24305:SF152">
    <property type="entry name" value="P450, PUTATIVE (EUROFUNG)-RELATED"/>
    <property type="match status" value="1"/>
</dbReference>
<keyword evidence="4 8" id="KW-0560">Oxidoreductase</keyword>
<evidence type="ECO:0000313" key="10">
    <source>
        <dbReference type="Proteomes" id="UP000247810"/>
    </source>
</evidence>
<dbReference type="SUPFAM" id="SSF48264">
    <property type="entry name" value="Cytochrome P450"/>
    <property type="match status" value="1"/>
</dbReference>
<dbReference type="InterPro" id="IPR050121">
    <property type="entry name" value="Cytochrome_P450_monoxygenase"/>
</dbReference>
<dbReference type="OrthoDB" id="3945418at2759"/>
<dbReference type="CDD" id="cd11062">
    <property type="entry name" value="CYP58-like"/>
    <property type="match status" value="1"/>
</dbReference>
<dbReference type="InterPro" id="IPR017972">
    <property type="entry name" value="Cyt_P450_CS"/>
</dbReference>
<dbReference type="InterPro" id="IPR036396">
    <property type="entry name" value="Cyt_P450_sf"/>
</dbReference>
<dbReference type="GO" id="GO:0005506">
    <property type="term" value="F:iron ion binding"/>
    <property type="evidence" value="ECO:0007669"/>
    <property type="project" value="InterPro"/>
</dbReference>
<comment type="cofactor">
    <cofactor evidence="1 7">
        <name>heme</name>
        <dbReference type="ChEBI" id="CHEBI:30413"/>
    </cofactor>
</comment>
<dbReference type="GO" id="GO:0004497">
    <property type="term" value="F:monooxygenase activity"/>
    <property type="evidence" value="ECO:0007669"/>
    <property type="project" value="UniProtKB-KW"/>
</dbReference>
<reference evidence="9 10" key="1">
    <citation type="submission" date="2018-02" db="EMBL/GenBank/DDBJ databases">
        <title>The genomes of Aspergillus section Nigri reveals drivers in fungal speciation.</title>
        <authorList>
            <consortium name="DOE Joint Genome Institute"/>
            <person name="Vesth T.C."/>
            <person name="Nybo J."/>
            <person name="Theobald S."/>
            <person name="Brandl J."/>
            <person name="Frisvad J.C."/>
            <person name="Nielsen K.F."/>
            <person name="Lyhne E.K."/>
            <person name="Kogle M.E."/>
            <person name="Kuo A."/>
            <person name="Riley R."/>
            <person name="Clum A."/>
            <person name="Nolan M."/>
            <person name="Lipzen A."/>
            <person name="Salamov A."/>
            <person name="Henrissat B."/>
            <person name="Wiebenga A."/>
            <person name="De vries R.P."/>
            <person name="Grigoriev I.V."/>
            <person name="Mortensen U.H."/>
            <person name="Andersen M.R."/>
            <person name="Baker S.E."/>
        </authorList>
    </citation>
    <scope>NUCLEOTIDE SEQUENCE [LARGE SCALE GENOMIC DNA]</scope>
    <source>
        <strain evidence="9 10">CBS 707.79</strain>
    </source>
</reference>
<dbReference type="Gene3D" id="1.10.630.10">
    <property type="entry name" value="Cytochrome P450"/>
    <property type="match status" value="1"/>
</dbReference>
<dbReference type="Proteomes" id="UP000247810">
    <property type="component" value="Unassembled WGS sequence"/>
</dbReference>
<keyword evidence="10" id="KW-1185">Reference proteome</keyword>
<organism evidence="9 10">
    <name type="scientific">Aspergillus ellipticus CBS 707.79</name>
    <dbReference type="NCBI Taxonomy" id="1448320"/>
    <lineage>
        <taxon>Eukaryota</taxon>
        <taxon>Fungi</taxon>
        <taxon>Dikarya</taxon>
        <taxon>Ascomycota</taxon>
        <taxon>Pezizomycotina</taxon>
        <taxon>Eurotiomycetes</taxon>
        <taxon>Eurotiomycetidae</taxon>
        <taxon>Eurotiales</taxon>
        <taxon>Aspergillaceae</taxon>
        <taxon>Aspergillus</taxon>
        <taxon>Aspergillus subgen. Circumdati</taxon>
    </lineage>
</organism>
<dbReference type="InterPro" id="IPR001128">
    <property type="entry name" value="Cyt_P450"/>
</dbReference>
<evidence type="ECO:0000256" key="4">
    <source>
        <dbReference type="ARBA" id="ARBA00023002"/>
    </source>
</evidence>
<keyword evidence="7 8" id="KW-0349">Heme</keyword>
<evidence type="ECO:0000256" key="3">
    <source>
        <dbReference type="ARBA" id="ARBA00022723"/>
    </source>
</evidence>
<dbReference type="InterPro" id="IPR002401">
    <property type="entry name" value="Cyt_P450_E_grp-I"/>
</dbReference>
<feature type="binding site" description="axial binding residue" evidence="7">
    <location>
        <position position="447"/>
    </location>
    <ligand>
        <name>heme</name>
        <dbReference type="ChEBI" id="CHEBI:30413"/>
    </ligand>
    <ligandPart>
        <name>Fe</name>
        <dbReference type="ChEBI" id="CHEBI:18248"/>
    </ligandPart>
</feature>
<dbReference type="PROSITE" id="PS00086">
    <property type="entry name" value="CYTOCHROME_P450"/>
    <property type="match status" value="1"/>
</dbReference>
<dbReference type="Pfam" id="PF00067">
    <property type="entry name" value="p450"/>
    <property type="match status" value="1"/>
</dbReference>
<dbReference type="GO" id="GO:0020037">
    <property type="term" value="F:heme binding"/>
    <property type="evidence" value="ECO:0007669"/>
    <property type="project" value="InterPro"/>
</dbReference>
<evidence type="ECO:0000313" key="9">
    <source>
        <dbReference type="EMBL" id="PYH99944.1"/>
    </source>
</evidence>
<dbReference type="PRINTS" id="PR00385">
    <property type="entry name" value="P450"/>
</dbReference>
<keyword evidence="3 7" id="KW-0479">Metal-binding</keyword>
<dbReference type="EMBL" id="KZ825798">
    <property type="protein sequence ID" value="PYH99944.1"/>
    <property type="molecule type" value="Genomic_DNA"/>
</dbReference>
<dbReference type="VEuPathDB" id="FungiDB:BO71DRAFT_393911"/>
<proteinExistence type="inferred from homology"/>
<evidence type="ECO:0000256" key="7">
    <source>
        <dbReference type="PIRSR" id="PIRSR602401-1"/>
    </source>
</evidence>
<accession>A0A319DUJ2</accession>
<evidence type="ECO:0000256" key="2">
    <source>
        <dbReference type="ARBA" id="ARBA00010617"/>
    </source>
</evidence>
<dbReference type="STRING" id="1448320.A0A319DUJ2"/>
<dbReference type="AlphaFoldDB" id="A0A319DUJ2"/>
<evidence type="ECO:0000256" key="1">
    <source>
        <dbReference type="ARBA" id="ARBA00001971"/>
    </source>
</evidence>
<gene>
    <name evidence="9" type="ORF">BO71DRAFT_393911</name>
</gene>
<dbReference type="PRINTS" id="PR00463">
    <property type="entry name" value="EP450I"/>
</dbReference>